<gene>
    <name evidence="2" type="ORF">AVEN_192400_1</name>
</gene>
<evidence type="ECO:0000313" key="2">
    <source>
        <dbReference type="EMBL" id="GBM60949.1"/>
    </source>
</evidence>
<name>A0A4Y2H6Z7_ARAVE</name>
<accession>A0A4Y2H6Z7</accession>
<proteinExistence type="predicted"/>
<reference evidence="2 3" key="1">
    <citation type="journal article" date="2019" name="Sci. Rep.">
        <title>Orb-weaving spider Araneus ventricosus genome elucidates the spidroin gene catalogue.</title>
        <authorList>
            <person name="Kono N."/>
            <person name="Nakamura H."/>
            <person name="Ohtoshi R."/>
            <person name="Moran D.A.P."/>
            <person name="Shinohara A."/>
            <person name="Yoshida Y."/>
            <person name="Fujiwara M."/>
            <person name="Mori M."/>
            <person name="Tomita M."/>
            <person name="Arakawa K."/>
        </authorList>
    </citation>
    <scope>NUCLEOTIDE SEQUENCE [LARGE SCALE GENOMIC DNA]</scope>
</reference>
<protein>
    <submittedName>
        <fullName evidence="2">Uncharacterized protein</fullName>
    </submittedName>
</protein>
<organism evidence="2 3">
    <name type="scientific">Araneus ventricosus</name>
    <name type="common">Orbweaver spider</name>
    <name type="synonym">Epeira ventricosa</name>
    <dbReference type="NCBI Taxonomy" id="182803"/>
    <lineage>
        <taxon>Eukaryota</taxon>
        <taxon>Metazoa</taxon>
        <taxon>Ecdysozoa</taxon>
        <taxon>Arthropoda</taxon>
        <taxon>Chelicerata</taxon>
        <taxon>Arachnida</taxon>
        <taxon>Araneae</taxon>
        <taxon>Araneomorphae</taxon>
        <taxon>Entelegynae</taxon>
        <taxon>Araneoidea</taxon>
        <taxon>Araneidae</taxon>
        <taxon>Araneus</taxon>
    </lineage>
</organism>
<evidence type="ECO:0000256" key="1">
    <source>
        <dbReference type="SAM" id="MobiDB-lite"/>
    </source>
</evidence>
<dbReference type="Proteomes" id="UP000499080">
    <property type="component" value="Unassembled WGS sequence"/>
</dbReference>
<dbReference type="AlphaFoldDB" id="A0A4Y2H6Z7"/>
<dbReference type="EMBL" id="BGPR01001746">
    <property type="protein sequence ID" value="GBM60949.1"/>
    <property type="molecule type" value="Genomic_DNA"/>
</dbReference>
<evidence type="ECO:0000313" key="3">
    <source>
        <dbReference type="Proteomes" id="UP000499080"/>
    </source>
</evidence>
<keyword evidence="3" id="KW-1185">Reference proteome</keyword>
<comment type="caution">
    <text evidence="2">The sequence shown here is derived from an EMBL/GenBank/DDBJ whole genome shotgun (WGS) entry which is preliminary data.</text>
</comment>
<sequence>MEKADGCSNQCFRSVIYWLERSKSMSKTKSRVRPPTENHEPAQDYQRGSSSPATYMRADGPIGERLMVKEESAASVGTRPWMPEGRSLTLSIDFML</sequence>
<feature type="region of interest" description="Disordered" evidence="1">
    <location>
        <begin position="24"/>
        <end position="60"/>
    </location>
</feature>